<organism evidence="2 3">
    <name type="scientific">Pelobates cultripes</name>
    <name type="common">Western spadefoot toad</name>
    <dbReference type="NCBI Taxonomy" id="61616"/>
    <lineage>
        <taxon>Eukaryota</taxon>
        <taxon>Metazoa</taxon>
        <taxon>Chordata</taxon>
        <taxon>Craniata</taxon>
        <taxon>Vertebrata</taxon>
        <taxon>Euteleostomi</taxon>
        <taxon>Amphibia</taxon>
        <taxon>Batrachia</taxon>
        <taxon>Anura</taxon>
        <taxon>Pelobatoidea</taxon>
        <taxon>Pelobatidae</taxon>
        <taxon>Pelobates</taxon>
    </lineage>
</organism>
<accession>A0AAD1SES6</accession>
<dbReference type="AlphaFoldDB" id="A0AAD1SES6"/>
<sequence length="166" mass="18610">MGAELTAELTRRMAPELRHRYSNKVTKLTQKASTSQGNTYGGHSKQWGNTPENPVCQPRDKPKISGNSCPSSIRLDTSEQREEREQRERLRVGLAGNGLITVSGAAIQTEPERWDPPPGRARGTLHGARRCPARLRSQGKCWLENHKVDHWTISKGHLELVQLTDL</sequence>
<proteinExistence type="predicted"/>
<gene>
    <name evidence="2" type="ORF">PECUL_23A005612</name>
</gene>
<dbReference type="EMBL" id="OW240917">
    <property type="protein sequence ID" value="CAH2300153.1"/>
    <property type="molecule type" value="Genomic_DNA"/>
</dbReference>
<dbReference type="Proteomes" id="UP001295444">
    <property type="component" value="Chromosome 06"/>
</dbReference>
<keyword evidence="3" id="KW-1185">Reference proteome</keyword>
<evidence type="ECO:0000313" key="3">
    <source>
        <dbReference type="Proteomes" id="UP001295444"/>
    </source>
</evidence>
<evidence type="ECO:0000256" key="1">
    <source>
        <dbReference type="SAM" id="MobiDB-lite"/>
    </source>
</evidence>
<feature type="region of interest" description="Disordered" evidence="1">
    <location>
        <begin position="1"/>
        <end position="85"/>
    </location>
</feature>
<feature type="compositionally biased region" description="Basic and acidic residues" evidence="1">
    <location>
        <begin position="76"/>
        <end position="85"/>
    </location>
</feature>
<reference evidence="2" key="1">
    <citation type="submission" date="2022-03" db="EMBL/GenBank/DDBJ databases">
        <authorList>
            <person name="Alioto T."/>
            <person name="Alioto T."/>
            <person name="Gomez Garrido J."/>
        </authorList>
    </citation>
    <scope>NUCLEOTIDE SEQUENCE</scope>
</reference>
<name>A0AAD1SES6_PELCU</name>
<protein>
    <submittedName>
        <fullName evidence="2">Uncharacterized protein</fullName>
    </submittedName>
</protein>
<feature type="compositionally biased region" description="Basic and acidic residues" evidence="1">
    <location>
        <begin position="9"/>
        <end position="19"/>
    </location>
</feature>
<feature type="compositionally biased region" description="Polar residues" evidence="1">
    <location>
        <begin position="65"/>
        <end position="75"/>
    </location>
</feature>
<feature type="compositionally biased region" description="Polar residues" evidence="1">
    <location>
        <begin position="23"/>
        <end position="38"/>
    </location>
</feature>
<evidence type="ECO:0000313" key="2">
    <source>
        <dbReference type="EMBL" id="CAH2300153.1"/>
    </source>
</evidence>